<comment type="caution">
    <text evidence="9">The sequence shown here is derived from an EMBL/GenBank/DDBJ whole genome shotgun (WGS) entry which is preliminary data.</text>
</comment>
<dbReference type="InterPro" id="IPR058605">
    <property type="entry name" value="BsaP_C"/>
</dbReference>
<keyword evidence="3" id="KW-0093">Biotin biosynthesis</keyword>
<evidence type="ECO:0000256" key="4">
    <source>
        <dbReference type="ARBA" id="ARBA00023004"/>
    </source>
</evidence>
<dbReference type="AlphaFoldDB" id="A0A941DDA8"/>
<accession>A0A941DDA8</accession>
<dbReference type="Proteomes" id="UP000677016">
    <property type="component" value="Unassembled WGS sequence"/>
</dbReference>
<organism evidence="9 10">
    <name type="scientific">Phycicoccus avicenniae</name>
    <dbReference type="NCBI Taxonomy" id="2828860"/>
    <lineage>
        <taxon>Bacteria</taxon>
        <taxon>Bacillati</taxon>
        <taxon>Actinomycetota</taxon>
        <taxon>Actinomycetes</taxon>
        <taxon>Micrococcales</taxon>
        <taxon>Intrasporangiaceae</taxon>
        <taxon>Phycicoccus</taxon>
    </lineage>
</organism>
<comment type="similarity">
    <text evidence="6">Belongs to the BsaP family.</text>
</comment>
<dbReference type="Pfam" id="PF26519">
    <property type="entry name" value="BsaP"/>
    <property type="match status" value="1"/>
</dbReference>
<keyword evidence="10" id="KW-1185">Reference proteome</keyword>
<protein>
    <recommendedName>
        <fullName evidence="7">Biotin synthase auxiliary protein</fullName>
    </recommendedName>
</protein>
<evidence type="ECO:0000313" key="9">
    <source>
        <dbReference type="EMBL" id="MBR7744222.1"/>
    </source>
</evidence>
<gene>
    <name evidence="9" type="ORF">KC207_13085</name>
</gene>
<reference evidence="9" key="1">
    <citation type="submission" date="2021-04" db="EMBL/GenBank/DDBJ databases">
        <title>Phycicoccus avicenniae sp. nov., a novel endophytic actinomycetes isolated from branch of Avicennia mariana.</title>
        <authorList>
            <person name="Tuo L."/>
        </authorList>
    </citation>
    <scope>NUCLEOTIDE SEQUENCE</scope>
    <source>
        <strain evidence="9">BSK3Z-2</strain>
    </source>
</reference>
<evidence type="ECO:0000256" key="1">
    <source>
        <dbReference type="ARBA" id="ARBA00001915"/>
    </source>
</evidence>
<sequence length="79" mass="8551">MDAPTPAGPVARPGEPAPWCGQCGEDLTEADHARCVRAAPLEPPRYCAHCRRRMVVQVIPGTWTATCSRHGSVEQPTWG</sequence>
<evidence type="ECO:0000256" key="2">
    <source>
        <dbReference type="ARBA" id="ARBA00022723"/>
    </source>
</evidence>
<feature type="domain" description="Biotin synthase auxiliary protein C-terminal" evidence="8">
    <location>
        <begin position="54"/>
        <end position="74"/>
    </location>
</feature>
<comment type="cofactor">
    <cofactor evidence="1">
        <name>iron-sulfur cluster</name>
        <dbReference type="ChEBI" id="CHEBI:30408"/>
    </cofactor>
</comment>
<keyword evidence="2" id="KW-0479">Metal-binding</keyword>
<dbReference type="RefSeq" id="WP_211603705.1">
    <property type="nucleotide sequence ID" value="NZ_JAGSNF010000019.1"/>
</dbReference>
<evidence type="ECO:0000256" key="5">
    <source>
        <dbReference type="ARBA" id="ARBA00093761"/>
    </source>
</evidence>
<evidence type="ECO:0000256" key="3">
    <source>
        <dbReference type="ARBA" id="ARBA00022756"/>
    </source>
</evidence>
<evidence type="ECO:0000313" key="10">
    <source>
        <dbReference type="Proteomes" id="UP000677016"/>
    </source>
</evidence>
<proteinExistence type="inferred from homology"/>
<comment type="function">
    <text evidence="5">Required for the activity of the biotin synthase BioB.</text>
</comment>
<evidence type="ECO:0000256" key="6">
    <source>
        <dbReference type="ARBA" id="ARBA00093780"/>
    </source>
</evidence>
<evidence type="ECO:0000256" key="7">
    <source>
        <dbReference type="ARBA" id="ARBA00093796"/>
    </source>
</evidence>
<name>A0A941DDA8_9MICO</name>
<dbReference type="EMBL" id="JAGSNF010000019">
    <property type="protein sequence ID" value="MBR7744222.1"/>
    <property type="molecule type" value="Genomic_DNA"/>
</dbReference>
<evidence type="ECO:0000259" key="8">
    <source>
        <dbReference type="Pfam" id="PF26519"/>
    </source>
</evidence>
<keyword evidence="4" id="KW-0408">Iron</keyword>